<evidence type="ECO:0000313" key="1">
    <source>
        <dbReference type="EMBL" id="ABS04105.1"/>
    </source>
</evidence>
<dbReference type="EMBL" id="CP000750">
    <property type="protein sequence ID" value="ABS04105.1"/>
    <property type="molecule type" value="Genomic_DNA"/>
</dbReference>
<dbReference type="Proteomes" id="UP000001116">
    <property type="component" value="Chromosome"/>
</dbReference>
<organism evidence="1 2">
    <name type="scientific">Kineococcus radiotolerans (strain ATCC BAA-149 / DSM 14245 / SRS30216)</name>
    <dbReference type="NCBI Taxonomy" id="266940"/>
    <lineage>
        <taxon>Bacteria</taxon>
        <taxon>Bacillati</taxon>
        <taxon>Actinomycetota</taxon>
        <taxon>Actinomycetes</taxon>
        <taxon>Kineosporiales</taxon>
        <taxon>Kineosporiaceae</taxon>
        <taxon>Kineococcus</taxon>
    </lineage>
</organism>
<protein>
    <submittedName>
        <fullName evidence="1">Uncharacterized protein</fullName>
    </submittedName>
</protein>
<dbReference type="HOGENOM" id="CLU_1693159_0_0_11"/>
<evidence type="ECO:0000313" key="2">
    <source>
        <dbReference type="Proteomes" id="UP000001116"/>
    </source>
</evidence>
<accession>A6WBB6</accession>
<dbReference type="KEGG" id="kra:Krad_2633"/>
<dbReference type="AlphaFoldDB" id="A6WBB6"/>
<keyword evidence="2" id="KW-1185">Reference proteome</keyword>
<gene>
    <name evidence="1" type="ordered locus">Krad_2633</name>
</gene>
<sequence length="155" mass="16232">MTVRGQPLTGRGWPWQVEAMDHGCAEAAASVLRFVHCASARGGAQGGELSGLWAAKPWRRSVGVLSGALLIAGCGGTADLEPREAASTACRQLAVSQYGREDAEVDEVEDVDEAASGAVEAFEVTGTAGEVGWICTHTTTRTQVTVQTETSIDKR</sequence>
<name>A6WBB6_KINRD</name>
<proteinExistence type="predicted"/>
<reference evidence="2" key="1">
    <citation type="journal article" date="2008" name="PLoS ONE">
        <title>Survival in nuclear waste, extreme resistance, and potential applications gleaned from the genome sequence of Kineococcus radiotolerans SRS30216.</title>
        <authorList>
            <person name="Bagwell C.E."/>
            <person name="Bhat S."/>
            <person name="Hawkins G.M."/>
            <person name="Smith B.W."/>
            <person name="Biswas T."/>
            <person name="Hoover T.R."/>
            <person name="Saunders E."/>
            <person name="Han C.S."/>
            <person name="Tsodikov O.V."/>
            <person name="Shimkets L.J."/>
        </authorList>
    </citation>
    <scope>NUCLEOTIDE SEQUENCE [LARGE SCALE GENOMIC DNA]</scope>
    <source>
        <strain evidence="2">ATCC BAA-149 / DSM 14245 / SRS30216</strain>
    </source>
</reference>